<name>A0ABP8VMQ5_9MICO</name>
<proteinExistence type="predicted"/>
<dbReference type="EMBL" id="BAABLM010000001">
    <property type="protein sequence ID" value="GAA4667330.1"/>
    <property type="molecule type" value="Genomic_DNA"/>
</dbReference>
<protein>
    <submittedName>
        <fullName evidence="2">DUF4191 domain-containing protein</fullName>
    </submittedName>
</protein>
<feature type="transmembrane region" description="Helical" evidence="1">
    <location>
        <begin position="75"/>
        <end position="97"/>
    </location>
</feature>
<reference evidence="3" key="1">
    <citation type="journal article" date="2019" name="Int. J. Syst. Evol. Microbiol.">
        <title>The Global Catalogue of Microorganisms (GCM) 10K type strain sequencing project: providing services to taxonomists for standard genome sequencing and annotation.</title>
        <authorList>
            <consortium name="The Broad Institute Genomics Platform"/>
            <consortium name="The Broad Institute Genome Sequencing Center for Infectious Disease"/>
            <person name="Wu L."/>
            <person name="Ma J."/>
        </authorList>
    </citation>
    <scope>NUCLEOTIDE SEQUENCE [LARGE SCALE GENOMIC DNA]</scope>
    <source>
        <strain evidence="3">JCM 18956</strain>
    </source>
</reference>
<evidence type="ECO:0000313" key="2">
    <source>
        <dbReference type="EMBL" id="GAA4667330.1"/>
    </source>
</evidence>
<accession>A0ABP8VMQ5</accession>
<keyword evidence="1" id="KW-1133">Transmembrane helix</keyword>
<dbReference type="Proteomes" id="UP001501295">
    <property type="component" value="Unassembled WGS sequence"/>
</dbReference>
<evidence type="ECO:0000256" key="1">
    <source>
        <dbReference type="SAM" id="Phobius"/>
    </source>
</evidence>
<comment type="caution">
    <text evidence="2">The sequence shown here is derived from an EMBL/GenBank/DDBJ whole genome shotgun (WGS) entry which is preliminary data.</text>
</comment>
<sequence>MADANARILVSMARSKSSESAAPTAKEPGRIKQMVQVFNMTRRYDSMAIWWMAAAFLVPVLIGVALAFALSGGAILSFILYIVVGVLAGVLLFLIVLGRRAERAAYAQIEGEPGAVGAVFKSGLRRQWRASEMPVAVNGRTQAAVYRAVGRPGVVLVTEGSRGQTQKIVDEERRKVARITPGVPITVLSVGPDADAIPLYKLAGRMNKVKKAIGKDEILAVSNRLGSLGQNGLPIPKGVDPMRVRSGRPR</sequence>
<dbReference type="InterPro" id="IPR025445">
    <property type="entry name" value="DUF4191"/>
</dbReference>
<keyword evidence="1" id="KW-0472">Membrane</keyword>
<dbReference type="Pfam" id="PF13829">
    <property type="entry name" value="DUF4191"/>
    <property type="match status" value="1"/>
</dbReference>
<evidence type="ECO:0000313" key="3">
    <source>
        <dbReference type="Proteomes" id="UP001501295"/>
    </source>
</evidence>
<keyword evidence="3" id="KW-1185">Reference proteome</keyword>
<keyword evidence="1" id="KW-0812">Transmembrane</keyword>
<gene>
    <name evidence="2" type="ORF">GCM10025780_06800</name>
</gene>
<feature type="transmembrane region" description="Helical" evidence="1">
    <location>
        <begin position="48"/>
        <end position="69"/>
    </location>
</feature>
<organism evidence="2 3">
    <name type="scientific">Frondihabitans cladoniiphilus</name>
    <dbReference type="NCBI Taxonomy" id="715785"/>
    <lineage>
        <taxon>Bacteria</taxon>
        <taxon>Bacillati</taxon>
        <taxon>Actinomycetota</taxon>
        <taxon>Actinomycetes</taxon>
        <taxon>Micrococcales</taxon>
        <taxon>Microbacteriaceae</taxon>
        <taxon>Frondihabitans</taxon>
    </lineage>
</organism>